<evidence type="ECO:0000256" key="1">
    <source>
        <dbReference type="SAM" id="MobiDB-lite"/>
    </source>
</evidence>
<organism evidence="2">
    <name type="scientific">marine sediment metagenome</name>
    <dbReference type="NCBI Taxonomy" id="412755"/>
    <lineage>
        <taxon>unclassified sequences</taxon>
        <taxon>metagenomes</taxon>
        <taxon>ecological metagenomes</taxon>
    </lineage>
</organism>
<sequence length="169" mass="18638">MESKRNMADRFDPYKLWLGIHPDEQPPNYYRLLGIRLYESDGEIIESAASRQRASLKQHTSGRYAKTAEKLREQMAAARACLLSPDRKDAYDEKLKKRLQGDSSTGKPAVKKPAPKASSPPPRPEIETSSPKPAASPFDFDTDSSSVSSRGLKSGSKSGAKPDSSEGRR</sequence>
<dbReference type="EMBL" id="BARS01012377">
    <property type="protein sequence ID" value="GAF99046.1"/>
    <property type="molecule type" value="Genomic_DNA"/>
</dbReference>
<name>X0UID4_9ZZZZ</name>
<protein>
    <recommendedName>
        <fullName evidence="3">J domain-containing protein</fullName>
    </recommendedName>
</protein>
<gene>
    <name evidence="2" type="ORF">S01H1_22082</name>
</gene>
<accession>X0UID4</accession>
<evidence type="ECO:0000313" key="2">
    <source>
        <dbReference type="EMBL" id="GAF99046.1"/>
    </source>
</evidence>
<reference evidence="2" key="1">
    <citation type="journal article" date="2014" name="Front. Microbiol.">
        <title>High frequency of phylogenetically diverse reductive dehalogenase-homologous genes in deep subseafloor sedimentary metagenomes.</title>
        <authorList>
            <person name="Kawai M."/>
            <person name="Futagami T."/>
            <person name="Toyoda A."/>
            <person name="Takaki Y."/>
            <person name="Nishi S."/>
            <person name="Hori S."/>
            <person name="Arai W."/>
            <person name="Tsubouchi T."/>
            <person name="Morono Y."/>
            <person name="Uchiyama I."/>
            <person name="Ito T."/>
            <person name="Fujiyama A."/>
            <person name="Inagaki F."/>
            <person name="Takami H."/>
        </authorList>
    </citation>
    <scope>NUCLEOTIDE SEQUENCE</scope>
    <source>
        <strain evidence="2">Expedition CK06-06</strain>
    </source>
</reference>
<evidence type="ECO:0008006" key="3">
    <source>
        <dbReference type="Google" id="ProtNLM"/>
    </source>
</evidence>
<proteinExistence type="predicted"/>
<feature type="compositionally biased region" description="Basic and acidic residues" evidence="1">
    <location>
        <begin position="86"/>
        <end position="95"/>
    </location>
</feature>
<feature type="region of interest" description="Disordered" evidence="1">
    <location>
        <begin position="86"/>
        <end position="169"/>
    </location>
</feature>
<feature type="non-terminal residue" evidence="2">
    <location>
        <position position="169"/>
    </location>
</feature>
<feature type="compositionally biased region" description="Low complexity" evidence="1">
    <location>
        <begin position="136"/>
        <end position="161"/>
    </location>
</feature>
<dbReference type="AlphaFoldDB" id="X0UID4"/>
<comment type="caution">
    <text evidence="2">The sequence shown here is derived from an EMBL/GenBank/DDBJ whole genome shotgun (WGS) entry which is preliminary data.</text>
</comment>